<evidence type="ECO:0000313" key="2">
    <source>
        <dbReference type="EMBL" id="SBR00489.1"/>
    </source>
</evidence>
<dbReference type="EMBL" id="HAED01014044">
    <property type="protein sequence ID" value="SBR00489.1"/>
    <property type="molecule type" value="Transcribed_RNA"/>
</dbReference>
<accession>A0A1A8IT22</accession>
<reference evidence="2" key="2">
    <citation type="submission" date="2016-06" db="EMBL/GenBank/DDBJ databases">
        <title>The genome of a short-lived fish provides insights into sex chromosome evolution and the genetic control of aging.</title>
        <authorList>
            <person name="Reichwald K."/>
            <person name="Felder M."/>
            <person name="Petzold A."/>
            <person name="Koch P."/>
            <person name="Groth M."/>
            <person name="Platzer M."/>
        </authorList>
    </citation>
    <scope>NUCLEOTIDE SEQUENCE</scope>
    <source>
        <tissue evidence="2">Brain</tissue>
    </source>
</reference>
<evidence type="ECO:0000256" key="1">
    <source>
        <dbReference type="SAM" id="MobiDB-lite"/>
    </source>
</evidence>
<sequence>APLLPKCHPRHGDLSPSCHGPKQQHHRASWSSRALTQPHPSRLSTPIPAFVQLSEYLRHPVSMFLNTL</sequence>
<gene>
    <name evidence="2" type="primary">WIPF3</name>
</gene>
<organism evidence="2">
    <name type="scientific">Nothobranchius kuhntae</name>
    <name type="common">Beira killifish</name>
    <dbReference type="NCBI Taxonomy" id="321403"/>
    <lineage>
        <taxon>Eukaryota</taxon>
        <taxon>Metazoa</taxon>
        <taxon>Chordata</taxon>
        <taxon>Craniata</taxon>
        <taxon>Vertebrata</taxon>
        <taxon>Euteleostomi</taxon>
        <taxon>Actinopterygii</taxon>
        <taxon>Neopterygii</taxon>
        <taxon>Teleostei</taxon>
        <taxon>Neoteleostei</taxon>
        <taxon>Acanthomorphata</taxon>
        <taxon>Ovalentaria</taxon>
        <taxon>Atherinomorphae</taxon>
        <taxon>Cyprinodontiformes</taxon>
        <taxon>Nothobranchiidae</taxon>
        <taxon>Nothobranchius</taxon>
    </lineage>
</organism>
<protein>
    <submittedName>
        <fullName evidence="2">WAS/WASL interacting protein family, member 3</fullName>
    </submittedName>
</protein>
<name>A0A1A8IT22_NOTKU</name>
<feature type="region of interest" description="Disordered" evidence="1">
    <location>
        <begin position="1"/>
        <end position="43"/>
    </location>
</feature>
<feature type="compositionally biased region" description="Polar residues" evidence="1">
    <location>
        <begin position="29"/>
        <end position="43"/>
    </location>
</feature>
<proteinExistence type="predicted"/>
<feature type="non-terminal residue" evidence="2">
    <location>
        <position position="1"/>
    </location>
</feature>
<dbReference type="AlphaFoldDB" id="A0A1A8IT22"/>
<reference evidence="2" key="1">
    <citation type="submission" date="2016-05" db="EMBL/GenBank/DDBJ databases">
        <authorList>
            <person name="Lavstsen T."/>
            <person name="Jespersen J.S."/>
        </authorList>
    </citation>
    <scope>NUCLEOTIDE SEQUENCE</scope>
    <source>
        <tissue evidence="2">Brain</tissue>
    </source>
</reference>
<feature type="non-terminal residue" evidence="2">
    <location>
        <position position="68"/>
    </location>
</feature>